<gene>
    <name evidence="1" type="ORF">AUCHE_08_04370</name>
</gene>
<dbReference type="EMBL" id="BAGZ01000008">
    <property type="protein sequence ID" value="GAB78192.1"/>
    <property type="molecule type" value="Genomic_DNA"/>
</dbReference>
<name>K6W8P4_9MICO</name>
<organism evidence="1 2">
    <name type="scientific">Austwickia chelonae NBRC 105200</name>
    <dbReference type="NCBI Taxonomy" id="1184607"/>
    <lineage>
        <taxon>Bacteria</taxon>
        <taxon>Bacillati</taxon>
        <taxon>Actinomycetota</taxon>
        <taxon>Actinomycetes</taxon>
        <taxon>Micrococcales</taxon>
        <taxon>Dermatophilaceae</taxon>
        <taxon>Austwickia</taxon>
    </lineage>
</organism>
<comment type="caution">
    <text evidence="1">The sequence shown here is derived from an EMBL/GenBank/DDBJ whole genome shotgun (WGS) entry which is preliminary data.</text>
</comment>
<reference evidence="1 2" key="1">
    <citation type="submission" date="2012-08" db="EMBL/GenBank/DDBJ databases">
        <title>Whole genome shotgun sequence of Austwickia chelonae NBRC 105200.</title>
        <authorList>
            <person name="Yoshida I."/>
            <person name="Hosoyama A."/>
            <person name="Tsuchikane K."/>
            <person name="Katsumata H."/>
            <person name="Ando Y."/>
            <person name="Ohji S."/>
            <person name="Hamada M."/>
            <person name="Tamura T."/>
            <person name="Yamazoe A."/>
            <person name="Yamazaki S."/>
            <person name="Fujita N."/>
        </authorList>
    </citation>
    <scope>NUCLEOTIDE SEQUENCE [LARGE SCALE GENOMIC DNA]</scope>
    <source>
        <strain evidence="1 2">NBRC 105200</strain>
    </source>
</reference>
<dbReference type="Proteomes" id="UP000008495">
    <property type="component" value="Unassembled WGS sequence"/>
</dbReference>
<accession>K6W8P4</accession>
<dbReference type="AlphaFoldDB" id="K6W8P4"/>
<keyword evidence="2" id="KW-1185">Reference proteome</keyword>
<evidence type="ECO:0000313" key="1">
    <source>
        <dbReference type="EMBL" id="GAB78192.1"/>
    </source>
</evidence>
<proteinExistence type="predicted"/>
<sequence>MTHTANGASETVEFWRGPGRLKENLLVAFTATGNIAVLLAHVPGEAAWENIDAARTLVRQRLDGMELDE</sequence>
<evidence type="ECO:0000313" key="2">
    <source>
        <dbReference type="Proteomes" id="UP000008495"/>
    </source>
</evidence>
<protein>
    <submittedName>
        <fullName evidence="1">Uncharacterized protein</fullName>
    </submittedName>
</protein>